<evidence type="ECO:0000313" key="2">
    <source>
        <dbReference type="Proteomes" id="UP000553193"/>
    </source>
</evidence>
<dbReference type="AlphaFoldDB" id="A0A840AGG0"/>
<dbReference type="EMBL" id="JACIDJ010000008">
    <property type="protein sequence ID" value="MBB3900107.1"/>
    <property type="molecule type" value="Genomic_DNA"/>
</dbReference>
<accession>A0A840AGG0</accession>
<dbReference type="Proteomes" id="UP000553193">
    <property type="component" value="Unassembled WGS sequence"/>
</dbReference>
<proteinExistence type="predicted"/>
<evidence type="ECO:0000313" key="1">
    <source>
        <dbReference type="EMBL" id="MBB3900107.1"/>
    </source>
</evidence>
<organism evidence="1 2">
    <name type="scientific">Roseococcus suduntuyensis</name>
    <dbReference type="NCBI Taxonomy" id="455361"/>
    <lineage>
        <taxon>Bacteria</taxon>
        <taxon>Pseudomonadati</taxon>
        <taxon>Pseudomonadota</taxon>
        <taxon>Alphaproteobacteria</taxon>
        <taxon>Acetobacterales</taxon>
        <taxon>Roseomonadaceae</taxon>
        <taxon>Roseococcus</taxon>
    </lineage>
</organism>
<keyword evidence="2" id="KW-1185">Reference proteome</keyword>
<gene>
    <name evidence="1" type="ORF">GGQ83_003577</name>
</gene>
<comment type="caution">
    <text evidence="1">The sequence shown here is derived from an EMBL/GenBank/DDBJ whole genome shotgun (WGS) entry which is preliminary data.</text>
</comment>
<protein>
    <submittedName>
        <fullName evidence="1">Uncharacterized protein</fullName>
    </submittedName>
</protein>
<reference evidence="1 2" key="1">
    <citation type="submission" date="2020-08" db="EMBL/GenBank/DDBJ databases">
        <title>Genomic Encyclopedia of Type Strains, Phase IV (KMG-IV): sequencing the most valuable type-strain genomes for metagenomic binning, comparative biology and taxonomic classification.</title>
        <authorList>
            <person name="Goeker M."/>
        </authorList>
    </citation>
    <scope>NUCLEOTIDE SEQUENCE [LARGE SCALE GENOMIC DNA]</scope>
    <source>
        <strain evidence="1 2">DSM 19979</strain>
    </source>
</reference>
<name>A0A840AGG0_9PROT</name>
<sequence length="78" mass="8129">MLYALKAGLSGAPLALAPSLPRALWSRLPAHMQALYEATPVPPPPPPSPDARAHVAMRQAGAAVTATLRAGRTLPTIR</sequence>